<dbReference type="PRINTS" id="PR00861">
    <property type="entry name" value="ALYTICPTASE"/>
</dbReference>
<keyword evidence="12" id="KW-1185">Reference proteome</keyword>
<dbReference type="InterPro" id="IPR004236">
    <property type="entry name" value="Pept_S1_alpha_lytic"/>
</dbReference>
<dbReference type="InterPro" id="IPR043504">
    <property type="entry name" value="Peptidase_S1_PA_chymotrypsin"/>
</dbReference>
<keyword evidence="6" id="KW-0865">Zymogen</keyword>
<dbReference type="InterPro" id="IPR018114">
    <property type="entry name" value="TRYPSIN_HIS"/>
</dbReference>
<feature type="region of interest" description="Disordered" evidence="8">
    <location>
        <begin position="34"/>
        <end position="59"/>
    </location>
</feature>
<feature type="domain" description="Peptidase S1A alpha-lytic prodomain" evidence="10">
    <location>
        <begin position="59"/>
        <end position="104"/>
    </location>
</feature>
<keyword evidence="7" id="KW-1015">Disulfide bond</keyword>
<keyword evidence="3 9" id="KW-0732">Signal</keyword>
<dbReference type="PROSITE" id="PS00135">
    <property type="entry name" value="TRYPSIN_SER"/>
    <property type="match status" value="1"/>
</dbReference>
<feature type="chain" id="PRO_5047017163" evidence="9">
    <location>
        <begin position="34"/>
        <end position="322"/>
    </location>
</feature>
<dbReference type="PROSITE" id="PS00134">
    <property type="entry name" value="TRYPSIN_HIS"/>
    <property type="match status" value="1"/>
</dbReference>
<organism evidence="11 12">
    <name type="scientific">Actinomycetospora endophytica</name>
    <dbReference type="NCBI Taxonomy" id="2291215"/>
    <lineage>
        <taxon>Bacteria</taxon>
        <taxon>Bacillati</taxon>
        <taxon>Actinomycetota</taxon>
        <taxon>Actinomycetes</taxon>
        <taxon>Pseudonocardiales</taxon>
        <taxon>Pseudonocardiaceae</taxon>
        <taxon>Actinomycetospora</taxon>
    </lineage>
</organism>
<gene>
    <name evidence="11" type="ORF">LQ327_19980</name>
</gene>
<keyword evidence="5" id="KW-0720">Serine protease</keyword>
<dbReference type="SUPFAM" id="SSF50494">
    <property type="entry name" value="Trypsin-like serine proteases"/>
    <property type="match status" value="1"/>
</dbReference>
<dbReference type="EMBL" id="JAJNDB010000004">
    <property type="protein sequence ID" value="MCD2195654.1"/>
    <property type="molecule type" value="Genomic_DNA"/>
</dbReference>
<evidence type="ECO:0000256" key="3">
    <source>
        <dbReference type="ARBA" id="ARBA00022729"/>
    </source>
</evidence>
<sequence>MRSPRPPRRRIRALVPGLAALVAAVALASPALAAPTPPPLPSGPGTTSRSTPVAPRAGQAAKARLDARRATAPANVTAWWVDPGTHQTVVAVVGPTTRSAGAFAADDDPSAVRVQPMSAPIRPLDAPAPPGPLIGGTTITTSGTRCSDGFSARRGTTTYLLTAGHCTAEGRTWNGPDRRPVGTAVRTDYPGHDFGIVQVTNTAVWQGSGRIQGGPTITGTTPASTGTQVCRSGSTSGYHCGVVQATDVTVNYGSGTVITGLTQTTVCADPGDSGGPYLTPDSAQAQGTLSGGTGDCVAGGTTYFQPIAPVLDSMGLTLVTGP</sequence>
<dbReference type="Pfam" id="PF02983">
    <property type="entry name" value="Pro_Al_protease"/>
    <property type="match status" value="1"/>
</dbReference>
<dbReference type="Gene3D" id="2.40.10.10">
    <property type="entry name" value="Trypsin-like serine proteases"/>
    <property type="match status" value="2"/>
</dbReference>
<dbReference type="InterPro" id="IPR033116">
    <property type="entry name" value="TRYPSIN_SER"/>
</dbReference>
<evidence type="ECO:0000259" key="10">
    <source>
        <dbReference type="Pfam" id="PF02983"/>
    </source>
</evidence>
<dbReference type="InterPro" id="IPR035070">
    <property type="entry name" value="Streptogrisin_prodomain"/>
</dbReference>
<evidence type="ECO:0000256" key="7">
    <source>
        <dbReference type="ARBA" id="ARBA00023157"/>
    </source>
</evidence>
<dbReference type="InterPro" id="IPR009003">
    <property type="entry name" value="Peptidase_S1_PA"/>
</dbReference>
<dbReference type="PIRSF" id="PIRSF001134">
    <property type="entry name" value="Streptogrisin"/>
    <property type="match status" value="1"/>
</dbReference>
<evidence type="ECO:0000256" key="1">
    <source>
        <dbReference type="ARBA" id="ARBA00007664"/>
    </source>
</evidence>
<evidence type="ECO:0000256" key="5">
    <source>
        <dbReference type="ARBA" id="ARBA00022825"/>
    </source>
</evidence>
<dbReference type="Proteomes" id="UP001199469">
    <property type="component" value="Unassembled WGS sequence"/>
</dbReference>
<evidence type="ECO:0000256" key="9">
    <source>
        <dbReference type="SAM" id="SignalP"/>
    </source>
</evidence>
<dbReference type="CDD" id="cd21112">
    <property type="entry name" value="alphaLP-like"/>
    <property type="match status" value="1"/>
</dbReference>
<keyword evidence="4" id="KW-0378">Hydrolase</keyword>
<evidence type="ECO:0000313" key="12">
    <source>
        <dbReference type="Proteomes" id="UP001199469"/>
    </source>
</evidence>
<reference evidence="11 12" key="1">
    <citation type="submission" date="2021-11" db="EMBL/GenBank/DDBJ databases">
        <title>Draft genome sequence of Actinomycetospora sp. SF1 isolated from the rhizosphere soil.</title>
        <authorList>
            <person name="Duangmal K."/>
            <person name="Chantavorakit T."/>
        </authorList>
    </citation>
    <scope>NUCLEOTIDE SEQUENCE [LARGE SCALE GENOMIC DNA]</scope>
    <source>
        <strain evidence="11 12">TBRC 5722</strain>
    </source>
</reference>
<evidence type="ECO:0000256" key="4">
    <source>
        <dbReference type="ARBA" id="ARBA00022801"/>
    </source>
</evidence>
<dbReference type="Gene3D" id="3.30.300.50">
    <property type="match status" value="1"/>
</dbReference>
<dbReference type="InterPro" id="IPR001316">
    <property type="entry name" value="Pept_S1A_streptogrisin"/>
</dbReference>
<name>A0ABS8PF67_9PSEU</name>
<keyword evidence="2" id="KW-0645">Protease</keyword>
<accession>A0ABS8PF67</accession>
<evidence type="ECO:0000256" key="8">
    <source>
        <dbReference type="SAM" id="MobiDB-lite"/>
    </source>
</evidence>
<evidence type="ECO:0000256" key="2">
    <source>
        <dbReference type="ARBA" id="ARBA00022670"/>
    </source>
</evidence>
<evidence type="ECO:0000256" key="6">
    <source>
        <dbReference type="ARBA" id="ARBA00023145"/>
    </source>
</evidence>
<comment type="similarity">
    <text evidence="1">Belongs to the peptidase S1 family.</text>
</comment>
<comment type="caution">
    <text evidence="11">The sequence shown here is derived from an EMBL/GenBank/DDBJ whole genome shotgun (WGS) entry which is preliminary data.</text>
</comment>
<dbReference type="RefSeq" id="WP_230736946.1">
    <property type="nucleotide sequence ID" value="NZ_JAJNDB010000004.1"/>
</dbReference>
<proteinExistence type="inferred from homology"/>
<evidence type="ECO:0000313" key="11">
    <source>
        <dbReference type="EMBL" id="MCD2195654.1"/>
    </source>
</evidence>
<protein>
    <submittedName>
        <fullName evidence="11">S1 family peptidase</fullName>
    </submittedName>
</protein>
<feature type="signal peptide" evidence="9">
    <location>
        <begin position="1"/>
        <end position="33"/>
    </location>
</feature>